<comment type="caution">
    <text evidence="9">The sequence shown here is derived from an EMBL/GenBank/DDBJ whole genome shotgun (WGS) entry which is preliminary data.</text>
</comment>
<dbReference type="PANTHER" id="PTHR43811:SF19">
    <property type="entry name" value="39 KDA FK506-BINDING NUCLEAR PROTEIN"/>
    <property type="match status" value="1"/>
</dbReference>
<dbReference type="GO" id="GO:0005730">
    <property type="term" value="C:nucleolus"/>
    <property type="evidence" value="ECO:0007669"/>
    <property type="project" value="TreeGrafter"/>
</dbReference>
<evidence type="ECO:0000256" key="6">
    <source>
        <dbReference type="PROSITE-ProRule" id="PRU00277"/>
    </source>
</evidence>
<dbReference type="InterPro" id="IPR023566">
    <property type="entry name" value="PPIase_Fpr3/Fpr4-like"/>
</dbReference>
<dbReference type="AlphaFoldDB" id="A0A9P8PHX7"/>
<dbReference type="PROSITE" id="PS50059">
    <property type="entry name" value="FKBP_PPIASE"/>
    <property type="match status" value="1"/>
</dbReference>
<dbReference type="SUPFAM" id="SSF54534">
    <property type="entry name" value="FKBP-like"/>
    <property type="match status" value="1"/>
</dbReference>
<feature type="compositionally biased region" description="Basic and acidic residues" evidence="7">
    <location>
        <begin position="304"/>
        <end position="313"/>
    </location>
</feature>
<feature type="region of interest" description="Disordered" evidence="7">
    <location>
        <begin position="175"/>
        <end position="313"/>
    </location>
</feature>
<gene>
    <name evidence="9" type="ORF">OGAPHI_000141</name>
</gene>
<dbReference type="Pfam" id="PF17800">
    <property type="entry name" value="NPL"/>
    <property type="match status" value="1"/>
</dbReference>
<dbReference type="PIRSF" id="PIRSF001473">
    <property type="entry name" value="FK506-bp_FPR3"/>
    <property type="match status" value="1"/>
</dbReference>
<keyword evidence="3 5" id="KW-0697">Rotamase</keyword>
<dbReference type="InterPro" id="IPR041232">
    <property type="entry name" value="NPL"/>
</dbReference>
<evidence type="ECO:0000256" key="4">
    <source>
        <dbReference type="ARBA" id="ARBA00023235"/>
    </source>
</evidence>
<evidence type="ECO:0000313" key="9">
    <source>
        <dbReference type="EMBL" id="KAH3671955.1"/>
    </source>
</evidence>
<dbReference type="Gene3D" id="2.60.120.340">
    <property type="entry name" value="Nucleoplasmin core domain"/>
    <property type="match status" value="1"/>
</dbReference>
<dbReference type="OrthoDB" id="77911at2759"/>
<feature type="compositionally biased region" description="Basic and acidic residues" evidence="7">
    <location>
        <begin position="233"/>
        <end position="270"/>
    </location>
</feature>
<comment type="catalytic activity">
    <reaction evidence="1 5 6">
        <text>[protein]-peptidylproline (omega=180) = [protein]-peptidylproline (omega=0)</text>
        <dbReference type="Rhea" id="RHEA:16237"/>
        <dbReference type="Rhea" id="RHEA-COMP:10747"/>
        <dbReference type="Rhea" id="RHEA-COMP:10748"/>
        <dbReference type="ChEBI" id="CHEBI:83833"/>
        <dbReference type="ChEBI" id="CHEBI:83834"/>
        <dbReference type="EC" id="5.2.1.8"/>
    </reaction>
</comment>
<dbReference type="Proteomes" id="UP000769157">
    <property type="component" value="Unassembled WGS sequence"/>
</dbReference>
<feature type="compositionally biased region" description="Basic and acidic residues" evidence="7">
    <location>
        <begin position="277"/>
        <end position="294"/>
    </location>
</feature>
<dbReference type="Pfam" id="PF00254">
    <property type="entry name" value="FKBP_C"/>
    <property type="match status" value="1"/>
</dbReference>
<organism evidence="9 10">
    <name type="scientific">Ogataea philodendri</name>
    <dbReference type="NCBI Taxonomy" id="1378263"/>
    <lineage>
        <taxon>Eukaryota</taxon>
        <taxon>Fungi</taxon>
        <taxon>Dikarya</taxon>
        <taxon>Ascomycota</taxon>
        <taxon>Saccharomycotina</taxon>
        <taxon>Pichiomycetes</taxon>
        <taxon>Pichiales</taxon>
        <taxon>Pichiaceae</taxon>
        <taxon>Ogataea</taxon>
    </lineage>
</organism>
<feature type="domain" description="PPIase FKBP-type" evidence="8">
    <location>
        <begin position="339"/>
        <end position="425"/>
    </location>
</feature>
<evidence type="ECO:0000256" key="2">
    <source>
        <dbReference type="ARBA" id="ARBA00007838"/>
    </source>
</evidence>
<dbReference type="GeneID" id="70232109"/>
<evidence type="ECO:0000256" key="3">
    <source>
        <dbReference type="ARBA" id="ARBA00023110"/>
    </source>
</evidence>
<dbReference type="Gene3D" id="3.10.50.40">
    <property type="match status" value="1"/>
</dbReference>
<protein>
    <recommendedName>
        <fullName evidence="5">FK506-binding protein</fullName>
        <ecNumber evidence="5">5.2.1.8</ecNumber>
    </recommendedName>
</protein>
<keyword evidence="4 5" id="KW-0413">Isomerase</keyword>
<reference evidence="9" key="2">
    <citation type="submission" date="2021-01" db="EMBL/GenBank/DDBJ databases">
        <authorList>
            <person name="Schikora-Tamarit M.A."/>
        </authorList>
    </citation>
    <scope>NUCLEOTIDE SEQUENCE</scope>
    <source>
        <strain evidence="9">CBS6075</strain>
    </source>
</reference>
<dbReference type="RefSeq" id="XP_046065070.1">
    <property type="nucleotide sequence ID" value="XM_046202188.1"/>
</dbReference>
<dbReference type="InterPro" id="IPR046357">
    <property type="entry name" value="PPIase_dom_sf"/>
</dbReference>
<feature type="compositionally biased region" description="Acidic residues" evidence="7">
    <location>
        <begin position="62"/>
        <end position="135"/>
    </location>
</feature>
<dbReference type="GO" id="GO:0003755">
    <property type="term" value="F:peptidyl-prolyl cis-trans isomerase activity"/>
    <property type="evidence" value="ECO:0007669"/>
    <property type="project" value="UniProtKB-KW"/>
</dbReference>
<feature type="region of interest" description="Disordered" evidence="7">
    <location>
        <begin position="39"/>
        <end position="149"/>
    </location>
</feature>
<dbReference type="GO" id="GO:0000785">
    <property type="term" value="C:chromatin"/>
    <property type="evidence" value="ECO:0007669"/>
    <property type="project" value="TreeGrafter"/>
</dbReference>
<feature type="compositionally biased region" description="Acidic residues" evidence="7">
    <location>
        <begin position="184"/>
        <end position="232"/>
    </location>
</feature>
<evidence type="ECO:0000256" key="7">
    <source>
        <dbReference type="SAM" id="MobiDB-lite"/>
    </source>
</evidence>
<sequence>MSSLLPLASYNLELQPFSPEPCQPEDFPVTVRLTLAAVNPEAFDDKEEPSTLRILKKSVQLDDFDSDDEDFDIDMDESSDEENEEKITEVEDENAEKEKSDESEDDEDNSENSENSDEDDEEDDDEEDFEDDEAIEEHIICTLSPKSQYQQTLDLTILPDEEVYFVVTGSYSIHLTGNYVEHPYDEEEDDYSDEDSEDDEDYDSDEYDLTPDEDEIVDGEDFDLDELEGVDDIEGKIEELVEEDQKAGKTEKADAKKRVAEEEPKQEKETKKSKKEAKKEAKKDKSVKFNKELEQGPTGPAAKESPKADEKKKFPIKQLQGGVTVEDRTVGTGQICKKGQKVGVRYIGKLKNGKVFDKNTSGKPFIFALGKGEVIKGWDVGVAGMAVGGERRIIVPAAMAYGSKKLPGIPANSELTFDVKLLSIK</sequence>
<proteinExistence type="inferred from homology"/>
<dbReference type="PANTHER" id="PTHR43811">
    <property type="entry name" value="FKBP-TYPE PEPTIDYL-PROLYL CIS-TRANS ISOMERASE FKPA"/>
    <property type="match status" value="1"/>
</dbReference>
<dbReference type="InterPro" id="IPR001179">
    <property type="entry name" value="PPIase_FKBP_dom"/>
</dbReference>
<evidence type="ECO:0000259" key="8">
    <source>
        <dbReference type="PROSITE" id="PS50059"/>
    </source>
</evidence>
<dbReference type="EC" id="5.2.1.8" evidence="5"/>
<comment type="similarity">
    <text evidence="2">Belongs to the FKBP-type PPIase family. FKBP3/4 subfamily.</text>
</comment>
<accession>A0A9P8PHX7</accession>
<evidence type="ECO:0000313" key="10">
    <source>
        <dbReference type="Proteomes" id="UP000769157"/>
    </source>
</evidence>
<reference evidence="9" key="1">
    <citation type="journal article" date="2021" name="Open Biol.">
        <title>Shared evolutionary footprints suggest mitochondrial oxidative damage underlies multiple complex I losses in fungi.</title>
        <authorList>
            <person name="Schikora-Tamarit M.A."/>
            <person name="Marcet-Houben M."/>
            <person name="Nosek J."/>
            <person name="Gabaldon T."/>
        </authorList>
    </citation>
    <scope>NUCLEOTIDE SEQUENCE</scope>
    <source>
        <strain evidence="9">CBS6075</strain>
    </source>
</reference>
<evidence type="ECO:0000256" key="5">
    <source>
        <dbReference type="PIRNR" id="PIRNR001473"/>
    </source>
</evidence>
<evidence type="ECO:0000256" key="1">
    <source>
        <dbReference type="ARBA" id="ARBA00000971"/>
    </source>
</evidence>
<keyword evidence="10" id="KW-1185">Reference proteome</keyword>
<dbReference type="EMBL" id="JAEUBE010000042">
    <property type="protein sequence ID" value="KAH3671955.1"/>
    <property type="molecule type" value="Genomic_DNA"/>
</dbReference>
<name>A0A9P8PHX7_9ASCO</name>